<dbReference type="AlphaFoldDB" id="A0A4S2K8N5"/>
<proteinExistence type="predicted"/>
<evidence type="ECO:0000256" key="1">
    <source>
        <dbReference type="SAM" id="MobiDB-lite"/>
    </source>
</evidence>
<keyword evidence="3" id="KW-1185">Reference proteome</keyword>
<protein>
    <submittedName>
        <fullName evidence="2">Uncharacterized protein</fullName>
    </submittedName>
</protein>
<comment type="caution">
    <text evidence="2">The sequence shown here is derived from an EMBL/GenBank/DDBJ whole genome shotgun (WGS) entry which is preliminary data.</text>
</comment>
<feature type="compositionally biased region" description="Basic residues" evidence="1">
    <location>
        <begin position="46"/>
        <end position="58"/>
    </location>
</feature>
<gene>
    <name evidence="2" type="ORF">DBV15_04432</name>
</gene>
<dbReference type="EMBL" id="QBLH01003069">
    <property type="protein sequence ID" value="TGZ45751.1"/>
    <property type="molecule type" value="Genomic_DNA"/>
</dbReference>
<name>A0A4S2K8N5_9HYME</name>
<organism evidence="2 3">
    <name type="scientific">Temnothorax longispinosus</name>
    <dbReference type="NCBI Taxonomy" id="300112"/>
    <lineage>
        <taxon>Eukaryota</taxon>
        <taxon>Metazoa</taxon>
        <taxon>Ecdysozoa</taxon>
        <taxon>Arthropoda</taxon>
        <taxon>Hexapoda</taxon>
        <taxon>Insecta</taxon>
        <taxon>Pterygota</taxon>
        <taxon>Neoptera</taxon>
        <taxon>Endopterygota</taxon>
        <taxon>Hymenoptera</taxon>
        <taxon>Apocrita</taxon>
        <taxon>Aculeata</taxon>
        <taxon>Formicoidea</taxon>
        <taxon>Formicidae</taxon>
        <taxon>Myrmicinae</taxon>
        <taxon>Temnothorax</taxon>
    </lineage>
</organism>
<dbReference type="Proteomes" id="UP000310200">
    <property type="component" value="Unassembled WGS sequence"/>
</dbReference>
<accession>A0A4S2K8N5</accession>
<evidence type="ECO:0000313" key="3">
    <source>
        <dbReference type="Proteomes" id="UP000310200"/>
    </source>
</evidence>
<sequence>MQGPRLSFHRIYPNLVISGSLKCPPSGNEREAARPGRFTNTAYWRKQPRNGPKGRRSRTLLDYLPEERDEILRPPR</sequence>
<reference evidence="2 3" key="1">
    <citation type="journal article" date="2019" name="Philos. Trans. R. Soc. Lond., B, Biol. Sci.">
        <title>Ant behaviour and brain gene expression of defending hosts depend on the ecological success of the intruding social parasite.</title>
        <authorList>
            <person name="Kaur R."/>
            <person name="Stoldt M."/>
            <person name="Jongepier E."/>
            <person name="Feldmeyer B."/>
            <person name="Menzel F."/>
            <person name="Bornberg-Bauer E."/>
            <person name="Foitzik S."/>
        </authorList>
    </citation>
    <scope>NUCLEOTIDE SEQUENCE [LARGE SCALE GENOMIC DNA]</scope>
    <source>
        <tissue evidence="2">Whole body</tissue>
    </source>
</reference>
<evidence type="ECO:0000313" key="2">
    <source>
        <dbReference type="EMBL" id="TGZ45751.1"/>
    </source>
</evidence>
<feature type="region of interest" description="Disordered" evidence="1">
    <location>
        <begin position="22"/>
        <end position="76"/>
    </location>
</feature>